<dbReference type="GeneID" id="105423318"/>
<proteinExistence type="predicted"/>
<evidence type="ECO:0000313" key="4">
    <source>
        <dbReference type="RefSeq" id="XP_011631330.1"/>
    </source>
</evidence>
<dbReference type="EC" id="2.7.7.49" evidence="1"/>
<evidence type="ECO:0000313" key="3">
    <source>
        <dbReference type="Proteomes" id="UP000504615"/>
    </source>
</evidence>
<reference evidence="4" key="1">
    <citation type="submission" date="2025-08" db="UniProtKB">
        <authorList>
            <consortium name="RefSeq"/>
        </authorList>
    </citation>
    <scope>IDENTIFICATION</scope>
</reference>
<dbReference type="PANTHER" id="PTHR37984">
    <property type="entry name" value="PROTEIN CBG26694"/>
    <property type="match status" value="1"/>
</dbReference>
<dbReference type="FunFam" id="1.10.340.70:FF:000004">
    <property type="entry name" value="Retrovirus-related Pol polyprotein from transposon 297-like Protein"/>
    <property type="match status" value="1"/>
</dbReference>
<dbReference type="InterPro" id="IPR050951">
    <property type="entry name" value="Retrovirus_Pol_polyprotein"/>
</dbReference>
<dbReference type="GO" id="GO:0015074">
    <property type="term" value="P:DNA integration"/>
    <property type="evidence" value="ECO:0007669"/>
    <property type="project" value="InterPro"/>
</dbReference>
<dbReference type="Gene3D" id="3.30.420.10">
    <property type="entry name" value="Ribonuclease H-like superfamily/Ribonuclease H"/>
    <property type="match status" value="1"/>
</dbReference>
<dbReference type="PANTHER" id="PTHR37984:SF9">
    <property type="entry name" value="INTEGRASE CATALYTIC DOMAIN-CONTAINING PROTEIN"/>
    <property type="match status" value="1"/>
</dbReference>
<protein>
    <recommendedName>
        <fullName evidence="1">RNA-directed DNA polymerase</fullName>
        <ecNumber evidence="1">2.7.7.49</ecNumber>
    </recommendedName>
</protein>
<keyword evidence="3" id="KW-1185">Reference proteome</keyword>
<gene>
    <name evidence="4" type="primary">LOC105423318</name>
</gene>
<dbReference type="SUPFAM" id="SSF53098">
    <property type="entry name" value="Ribonuclease H-like"/>
    <property type="match status" value="1"/>
</dbReference>
<dbReference type="InterPro" id="IPR041588">
    <property type="entry name" value="Integrase_H2C2"/>
</dbReference>
<dbReference type="InterPro" id="IPR012337">
    <property type="entry name" value="RNaseH-like_sf"/>
</dbReference>
<dbReference type="PROSITE" id="PS50994">
    <property type="entry name" value="INTEGRASE"/>
    <property type="match status" value="1"/>
</dbReference>
<feature type="domain" description="Integrase catalytic" evidence="2">
    <location>
        <begin position="70"/>
        <end position="212"/>
    </location>
</feature>
<dbReference type="InterPro" id="IPR001584">
    <property type="entry name" value="Integrase_cat-core"/>
</dbReference>
<dbReference type="InterPro" id="IPR036397">
    <property type="entry name" value="RNaseH_sf"/>
</dbReference>
<dbReference type="OrthoDB" id="7554151at2759"/>
<evidence type="ECO:0000256" key="1">
    <source>
        <dbReference type="ARBA" id="ARBA00012493"/>
    </source>
</evidence>
<organism evidence="3 4">
    <name type="scientific">Pogonomyrmex barbatus</name>
    <name type="common">red harvester ant</name>
    <dbReference type="NCBI Taxonomy" id="144034"/>
    <lineage>
        <taxon>Eukaryota</taxon>
        <taxon>Metazoa</taxon>
        <taxon>Ecdysozoa</taxon>
        <taxon>Arthropoda</taxon>
        <taxon>Hexapoda</taxon>
        <taxon>Insecta</taxon>
        <taxon>Pterygota</taxon>
        <taxon>Neoptera</taxon>
        <taxon>Endopterygota</taxon>
        <taxon>Hymenoptera</taxon>
        <taxon>Apocrita</taxon>
        <taxon>Aculeata</taxon>
        <taxon>Formicoidea</taxon>
        <taxon>Formicidae</taxon>
        <taxon>Myrmicinae</taxon>
        <taxon>Pogonomyrmex</taxon>
    </lineage>
</organism>
<accession>A0A6I9VWH7</accession>
<dbReference type="RefSeq" id="XP_011631330.1">
    <property type="nucleotide sequence ID" value="XM_011633028.1"/>
</dbReference>
<dbReference type="GO" id="GO:0003676">
    <property type="term" value="F:nucleic acid binding"/>
    <property type="evidence" value="ECO:0007669"/>
    <property type="project" value="InterPro"/>
</dbReference>
<dbReference type="Gene3D" id="1.10.340.70">
    <property type="match status" value="1"/>
</dbReference>
<dbReference type="Pfam" id="PF17921">
    <property type="entry name" value="Integrase_H2C2"/>
    <property type="match status" value="1"/>
</dbReference>
<evidence type="ECO:0000259" key="2">
    <source>
        <dbReference type="PROSITE" id="PS50994"/>
    </source>
</evidence>
<sequence>MRGNRMIIPADLRNVMLNKLHKGHMGITKTRRRVQSTMWWPNISSDLERKIKGCPTCIQHASNRHEPLLPSTLPDYPWQIVSMDLFKLEGHLVVLDHFSRFFELARLERMRTIDIIKVCKKLFSRHGIPTRICTDSGSQFQPLQSSEFQRFARNWGGGVFTSTSSPHFHQANGAAEAAVKTAKSLLKKNKDDFEKALLALLQEHCLLCNFVR</sequence>
<dbReference type="GO" id="GO:0003964">
    <property type="term" value="F:RNA-directed DNA polymerase activity"/>
    <property type="evidence" value="ECO:0007669"/>
    <property type="project" value="UniProtKB-EC"/>
</dbReference>
<name>A0A6I9VWH7_9HYME</name>
<dbReference type="AlphaFoldDB" id="A0A6I9VWH7"/>
<dbReference type="KEGG" id="pbar:105423318"/>
<dbReference type="Proteomes" id="UP000504615">
    <property type="component" value="Unplaced"/>
</dbReference>